<evidence type="ECO:0000256" key="5">
    <source>
        <dbReference type="SAM" id="Phobius"/>
    </source>
</evidence>
<reference evidence="7" key="1">
    <citation type="submission" date="2021-03" db="EMBL/GenBank/DDBJ databases">
        <title>Microbacterium sp. nov., a novel actinobacterium isolated from cow dung.</title>
        <authorList>
            <person name="Zhang L."/>
        </authorList>
    </citation>
    <scope>NUCLEOTIDE SEQUENCE</scope>
    <source>
        <strain evidence="7">NEAU-LLB</strain>
    </source>
</reference>
<dbReference type="InterPro" id="IPR007016">
    <property type="entry name" value="O-antigen_ligase-rel_domated"/>
</dbReference>
<dbReference type="Pfam" id="PF04932">
    <property type="entry name" value="Wzy_C"/>
    <property type="match status" value="1"/>
</dbReference>
<keyword evidence="7" id="KW-0436">Ligase</keyword>
<keyword evidence="8" id="KW-1185">Reference proteome</keyword>
<evidence type="ECO:0000256" key="2">
    <source>
        <dbReference type="ARBA" id="ARBA00022692"/>
    </source>
</evidence>
<feature type="domain" description="O-antigen ligase-related" evidence="6">
    <location>
        <begin position="245"/>
        <end position="370"/>
    </location>
</feature>
<dbReference type="RefSeq" id="WP_208502039.1">
    <property type="nucleotide sequence ID" value="NZ_JAGFOA010000002.1"/>
</dbReference>
<name>A0A939QHX8_9MICO</name>
<keyword evidence="3 5" id="KW-1133">Transmembrane helix</keyword>
<dbReference type="GO" id="GO:0016020">
    <property type="term" value="C:membrane"/>
    <property type="evidence" value="ECO:0007669"/>
    <property type="project" value="UniProtKB-SubCell"/>
</dbReference>
<protein>
    <submittedName>
        <fullName evidence="7">O-antigen ligase family protein</fullName>
    </submittedName>
</protein>
<sequence>MGSPPSARPAPPVAAVHGRSRRARTGTALTMVTVYIVLLFGVPSNLTLTGLGSLGRPSLLWGLVLLLWWVIARLQARAIDVTPASQPVRWAITLLFAVALVSFAAAMLRGQPGDQQMTAMTSIARLLSWGGVVLVTMDGLRTLRDVDRLVARLVIAGTAIALLGLAQFVTGSTLLDVYGLLPGFTSEDAGVLARGGFTRPSGTATHPLEYSAAICAVLPLAITLGVTRAEAGRGRLPWTWIPAGIILFSALLSVSRSAMIGLVVALAASLPALPRAYRGMIAIGGLIAGAAAVIAVPGLFGTVVGLFATVDSDSSTLSRTNALARVPDFIASSPAIGLGFGTFLPRYYIFDNQWVLILLELGILGALAFAGTVLAAMWSAASTFRRSPFADVAALGKGVAASLATTAILFAFFDGLSFPISAGVFVLLIGLSGALRSVGHADAALPAFAGVRA</sequence>
<organism evidence="7 8">
    <name type="scientific">Microbacterium stercoris</name>
    <dbReference type="NCBI Taxonomy" id="2820289"/>
    <lineage>
        <taxon>Bacteria</taxon>
        <taxon>Bacillati</taxon>
        <taxon>Actinomycetota</taxon>
        <taxon>Actinomycetes</taxon>
        <taxon>Micrococcales</taxon>
        <taxon>Microbacteriaceae</taxon>
        <taxon>Microbacterium</taxon>
    </lineage>
</organism>
<feature type="transmembrane region" description="Helical" evidence="5">
    <location>
        <begin position="210"/>
        <end position="227"/>
    </location>
</feature>
<feature type="transmembrane region" description="Helical" evidence="5">
    <location>
        <begin position="88"/>
        <end position="107"/>
    </location>
</feature>
<feature type="transmembrane region" description="Helical" evidence="5">
    <location>
        <begin position="280"/>
        <end position="308"/>
    </location>
</feature>
<dbReference type="InterPro" id="IPR051533">
    <property type="entry name" value="WaaL-like"/>
</dbReference>
<feature type="transmembrane region" description="Helical" evidence="5">
    <location>
        <begin position="418"/>
        <end position="435"/>
    </location>
</feature>
<feature type="transmembrane region" description="Helical" evidence="5">
    <location>
        <begin position="329"/>
        <end position="348"/>
    </location>
</feature>
<feature type="transmembrane region" description="Helical" evidence="5">
    <location>
        <begin position="392"/>
        <end position="412"/>
    </location>
</feature>
<evidence type="ECO:0000313" key="8">
    <source>
        <dbReference type="Proteomes" id="UP000680132"/>
    </source>
</evidence>
<dbReference type="PANTHER" id="PTHR37422:SF13">
    <property type="entry name" value="LIPOPOLYSACCHARIDE BIOSYNTHESIS PROTEIN PA4999-RELATED"/>
    <property type="match status" value="1"/>
</dbReference>
<dbReference type="PANTHER" id="PTHR37422">
    <property type="entry name" value="TEICHURONIC ACID BIOSYNTHESIS PROTEIN TUAE"/>
    <property type="match status" value="1"/>
</dbReference>
<gene>
    <name evidence="7" type="ORF">J5V96_06950</name>
</gene>
<feature type="transmembrane region" description="Helical" evidence="5">
    <location>
        <begin position="28"/>
        <end position="46"/>
    </location>
</feature>
<feature type="transmembrane region" description="Helical" evidence="5">
    <location>
        <begin position="149"/>
        <end position="169"/>
    </location>
</feature>
<evidence type="ECO:0000313" key="7">
    <source>
        <dbReference type="EMBL" id="MBO3663247.1"/>
    </source>
</evidence>
<comment type="caution">
    <text evidence="7">The sequence shown here is derived from an EMBL/GenBank/DDBJ whole genome shotgun (WGS) entry which is preliminary data.</text>
</comment>
<accession>A0A939QHX8</accession>
<evidence type="ECO:0000256" key="1">
    <source>
        <dbReference type="ARBA" id="ARBA00004141"/>
    </source>
</evidence>
<dbReference type="AlphaFoldDB" id="A0A939QHX8"/>
<keyword evidence="2 5" id="KW-0812">Transmembrane</keyword>
<dbReference type="EMBL" id="JAGFOA010000002">
    <property type="protein sequence ID" value="MBO3663247.1"/>
    <property type="molecule type" value="Genomic_DNA"/>
</dbReference>
<evidence type="ECO:0000256" key="4">
    <source>
        <dbReference type="ARBA" id="ARBA00023136"/>
    </source>
</evidence>
<evidence type="ECO:0000259" key="6">
    <source>
        <dbReference type="Pfam" id="PF04932"/>
    </source>
</evidence>
<feature type="transmembrane region" description="Helical" evidence="5">
    <location>
        <begin position="239"/>
        <end position="268"/>
    </location>
</feature>
<feature type="transmembrane region" description="Helical" evidence="5">
    <location>
        <begin position="119"/>
        <end position="137"/>
    </location>
</feature>
<dbReference type="GO" id="GO:0016874">
    <property type="term" value="F:ligase activity"/>
    <property type="evidence" value="ECO:0007669"/>
    <property type="project" value="UniProtKB-KW"/>
</dbReference>
<feature type="transmembrane region" description="Helical" evidence="5">
    <location>
        <begin position="58"/>
        <end position="76"/>
    </location>
</feature>
<proteinExistence type="predicted"/>
<feature type="transmembrane region" description="Helical" evidence="5">
    <location>
        <begin position="354"/>
        <end position="380"/>
    </location>
</feature>
<evidence type="ECO:0000256" key="3">
    <source>
        <dbReference type="ARBA" id="ARBA00022989"/>
    </source>
</evidence>
<keyword evidence="4 5" id="KW-0472">Membrane</keyword>
<comment type="subcellular location">
    <subcellularLocation>
        <location evidence="1">Membrane</location>
        <topology evidence="1">Multi-pass membrane protein</topology>
    </subcellularLocation>
</comment>
<dbReference type="Proteomes" id="UP000680132">
    <property type="component" value="Unassembled WGS sequence"/>
</dbReference>